<evidence type="ECO:0000313" key="1">
    <source>
        <dbReference type="EMBL" id="MBA8828720.1"/>
    </source>
</evidence>
<reference evidence="1 2" key="1">
    <citation type="submission" date="2020-07" db="EMBL/GenBank/DDBJ databases">
        <title>Sequencing the genomes of 1000 actinobacteria strains.</title>
        <authorList>
            <person name="Klenk H.-P."/>
        </authorList>
    </citation>
    <scope>NUCLEOTIDE SEQUENCE [LARGE SCALE GENOMIC DNA]</scope>
    <source>
        <strain evidence="1 2">DSM 23737</strain>
    </source>
</reference>
<gene>
    <name evidence="1" type="ORF">FB555_000791</name>
</gene>
<proteinExistence type="predicted"/>
<dbReference type="EMBL" id="JACGWU010000001">
    <property type="protein sequence ID" value="MBA8828720.1"/>
    <property type="molecule type" value="Genomic_DNA"/>
</dbReference>
<accession>A0A7W3PNS3</accession>
<keyword evidence="2" id="KW-1185">Reference proteome</keyword>
<comment type="caution">
    <text evidence="1">The sequence shown here is derived from an EMBL/GenBank/DDBJ whole genome shotgun (WGS) entry which is preliminary data.</text>
</comment>
<evidence type="ECO:0000313" key="2">
    <source>
        <dbReference type="Proteomes" id="UP000524237"/>
    </source>
</evidence>
<dbReference type="AlphaFoldDB" id="A0A7W3PNS3"/>
<name>A0A7W3PNS3_9MICO</name>
<dbReference type="RefSeq" id="WP_182484104.1">
    <property type="nucleotide sequence ID" value="NZ_JACGWU010000001.1"/>
</dbReference>
<sequence length="52" mass="5759">MSETSGNPQRAGSTCQMRTLAVRITDAECQWEEERVILMRVASSSSGMKKPL</sequence>
<organism evidence="1 2">
    <name type="scientific">Alpinimonas psychrophila</name>
    <dbReference type="NCBI Taxonomy" id="748908"/>
    <lineage>
        <taxon>Bacteria</taxon>
        <taxon>Bacillati</taxon>
        <taxon>Actinomycetota</taxon>
        <taxon>Actinomycetes</taxon>
        <taxon>Micrococcales</taxon>
        <taxon>Microbacteriaceae</taxon>
        <taxon>Alpinimonas</taxon>
    </lineage>
</organism>
<protein>
    <submittedName>
        <fullName evidence="1">Uncharacterized protein</fullName>
    </submittedName>
</protein>
<dbReference type="Proteomes" id="UP000524237">
    <property type="component" value="Unassembled WGS sequence"/>
</dbReference>